<sequence length="404" mass="44261">MNIPVSRATSRHTIRQAGEALVRLPEPDGKAQAHSMALIRLIVDEIACAGGQISFARYMELALFAPGLGYYSAGSQKFGASGDFVTAPEISPLFSRCLARQTAEVLENLGGGDVLEVGAGSGIMAADLLAELALLGSLPEQYFLLELSADLRQRQRETLTQKVPHLLARVQWLDSLPDASFRGVVLANELLDALPVHRFRVEVSGLTERCVCWRDGRFQWCRAEIDDAALAQCLAMLGEGLPEGYESELNLTAGGWIGSVAALLQAGVVLLIDYGFPRHEYYHPQRDRGTLMCHYRHRAHDDPFVYPGLQDITAHVDFTAVAECAVDSGLNVLGYNTQGLFLLANGITELAQSDDEHEQRLLAQQVRTLTLPGEMGELFKVIALGRDYDAPLRGFMLQDLRGKL</sequence>
<dbReference type="EMBL" id="UOFU01000068">
    <property type="protein sequence ID" value="VAW95187.1"/>
    <property type="molecule type" value="Genomic_DNA"/>
</dbReference>
<organism evidence="5">
    <name type="scientific">hydrothermal vent metagenome</name>
    <dbReference type="NCBI Taxonomy" id="652676"/>
    <lineage>
        <taxon>unclassified sequences</taxon>
        <taxon>metagenomes</taxon>
        <taxon>ecological metagenomes</taxon>
    </lineage>
</organism>
<evidence type="ECO:0000256" key="2">
    <source>
        <dbReference type="ARBA" id="ARBA00022603"/>
    </source>
</evidence>
<dbReference type="InterPro" id="IPR038375">
    <property type="entry name" value="NDUFAF7_sf"/>
</dbReference>
<dbReference type="InterPro" id="IPR029063">
    <property type="entry name" value="SAM-dependent_MTases_sf"/>
</dbReference>
<protein>
    <submittedName>
        <fullName evidence="5">SAM-dependent methyltransferase, MidA</fullName>
    </submittedName>
</protein>
<dbReference type="InterPro" id="IPR003788">
    <property type="entry name" value="NDUFAF7"/>
</dbReference>
<dbReference type="PANTHER" id="PTHR12049:SF7">
    <property type="entry name" value="PROTEIN ARGININE METHYLTRANSFERASE NDUFAF7, MITOCHONDRIAL"/>
    <property type="match status" value="1"/>
</dbReference>
<dbReference type="Gene3D" id="3.40.50.12710">
    <property type="match status" value="1"/>
</dbReference>
<dbReference type="Pfam" id="PF02636">
    <property type="entry name" value="Methyltransf_28"/>
    <property type="match status" value="1"/>
</dbReference>
<reference evidence="5" key="1">
    <citation type="submission" date="2018-06" db="EMBL/GenBank/DDBJ databases">
        <authorList>
            <person name="Zhirakovskaya E."/>
        </authorList>
    </citation>
    <scope>NUCLEOTIDE SEQUENCE</scope>
</reference>
<evidence type="ECO:0000256" key="1">
    <source>
        <dbReference type="ARBA" id="ARBA00004173"/>
    </source>
</evidence>
<dbReference type="PANTHER" id="PTHR12049">
    <property type="entry name" value="PROTEIN ARGININE METHYLTRANSFERASE NDUFAF7, MITOCHONDRIAL"/>
    <property type="match status" value="1"/>
</dbReference>
<dbReference type="AlphaFoldDB" id="A0A3B1A6F7"/>
<dbReference type="GO" id="GO:0005739">
    <property type="term" value="C:mitochondrion"/>
    <property type="evidence" value="ECO:0007669"/>
    <property type="project" value="UniProtKB-SubCell"/>
</dbReference>
<keyword evidence="4" id="KW-0496">Mitochondrion</keyword>
<dbReference type="GO" id="GO:0035243">
    <property type="term" value="F:protein-arginine omega-N symmetric methyltransferase activity"/>
    <property type="evidence" value="ECO:0007669"/>
    <property type="project" value="TreeGrafter"/>
</dbReference>
<comment type="subcellular location">
    <subcellularLocation>
        <location evidence="1">Mitochondrion</location>
    </subcellularLocation>
</comment>
<evidence type="ECO:0000256" key="4">
    <source>
        <dbReference type="ARBA" id="ARBA00023128"/>
    </source>
</evidence>
<accession>A0A3B1A6F7</accession>
<proteinExistence type="predicted"/>
<evidence type="ECO:0000256" key="3">
    <source>
        <dbReference type="ARBA" id="ARBA00022679"/>
    </source>
</evidence>
<dbReference type="SUPFAM" id="SSF53335">
    <property type="entry name" value="S-adenosyl-L-methionine-dependent methyltransferases"/>
    <property type="match status" value="1"/>
</dbReference>
<evidence type="ECO:0000313" key="5">
    <source>
        <dbReference type="EMBL" id="VAW95187.1"/>
    </source>
</evidence>
<name>A0A3B1A6F7_9ZZZZ</name>
<keyword evidence="3 5" id="KW-0808">Transferase</keyword>
<keyword evidence="2 5" id="KW-0489">Methyltransferase</keyword>
<dbReference type="GO" id="GO:0032259">
    <property type="term" value="P:methylation"/>
    <property type="evidence" value="ECO:0007669"/>
    <property type="project" value="UniProtKB-KW"/>
</dbReference>
<gene>
    <name evidence="5" type="ORF">MNBD_GAMMA20-664</name>
</gene>